<dbReference type="InterPro" id="IPR015943">
    <property type="entry name" value="WD40/YVTN_repeat-like_dom_sf"/>
</dbReference>
<keyword evidence="9" id="KW-1185">Reference proteome</keyword>
<dbReference type="EMBL" id="JANBVO010000004">
    <property type="protein sequence ID" value="KAJ9154961.1"/>
    <property type="molecule type" value="Genomic_DNA"/>
</dbReference>
<comment type="caution">
    <text evidence="8">The sequence shown here is derived from an EMBL/GenBank/DDBJ whole genome shotgun (WGS) entry which is preliminary data.</text>
</comment>
<evidence type="ECO:0000256" key="4">
    <source>
        <dbReference type="ARBA" id="ARBA00022786"/>
    </source>
</evidence>
<proteinExistence type="predicted"/>
<dbReference type="GO" id="GO:0034399">
    <property type="term" value="C:nuclear periphery"/>
    <property type="evidence" value="ECO:0007669"/>
    <property type="project" value="TreeGrafter"/>
</dbReference>
<evidence type="ECO:0000256" key="1">
    <source>
        <dbReference type="ARBA" id="ARBA00016067"/>
    </source>
</evidence>
<dbReference type="PANTHER" id="PTHR13260:SF0">
    <property type="entry name" value="ANAPHASE-PROMOTING COMPLEX SUBUNIT 4"/>
    <property type="match status" value="1"/>
</dbReference>
<accession>A0AA38VIP7</accession>
<keyword evidence="4" id="KW-0833">Ubl conjugation pathway</keyword>
<evidence type="ECO:0000313" key="9">
    <source>
        <dbReference type="Proteomes" id="UP001174694"/>
    </source>
</evidence>
<dbReference type="PANTHER" id="PTHR13260">
    <property type="entry name" value="ANAPHASE PROMOTING COMPLEX SUBUNIT 4 APC4"/>
    <property type="match status" value="1"/>
</dbReference>
<gene>
    <name evidence="8" type="ORF">NKR23_g2154</name>
</gene>
<dbReference type="InterPro" id="IPR024789">
    <property type="entry name" value="APC4"/>
</dbReference>
<evidence type="ECO:0000256" key="3">
    <source>
        <dbReference type="ARBA" id="ARBA00022776"/>
    </source>
</evidence>
<protein>
    <recommendedName>
        <fullName evidence="1">Anaphase-promoting complex subunit 4</fullName>
    </recommendedName>
</protein>
<dbReference type="SUPFAM" id="SSF63829">
    <property type="entry name" value="Calcium-dependent phosphotriesterase"/>
    <property type="match status" value="1"/>
</dbReference>
<dbReference type="Pfam" id="PF12896">
    <property type="entry name" value="ANAPC4"/>
    <property type="match status" value="1"/>
</dbReference>
<name>A0AA38VIP7_9PEZI</name>
<dbReference type="GO" id="GO:0070979">
    <property type="term" value="P:protein K11-linked ubiquitination"/>
    <property type="evidence" value="ECO:0007669"/>
    <property type="project" value="TreeGrafter"/>
</dbReference>
<keyword evidence="3" id="KW-0498">Mitosis</keyword>
<dbReference type="InterPro" id="IPR024977">
    <property type="entry name" value="Apc4-like_WD40_dom"/>
</dbReference>
<sequence>MATLSPLLLFSESTLPGSQRAARIATTSPTLDLVATNTDDGVVSVLRSKGQVVFKHAQKGQKVGPMRWRADGRFLAVGWSDGSVRLMDMDSSRAADRITVSESGASQPVYIAWAPNATGKRHLEKPFNGATKQRGPPGVFEIEKKEDLVDLPHELTFLEVDTALPKLSPLPVSGGLGDDMFIFSTSAGLESAFRPLQPEDKDIVDVLIVGTNDGWLHISIYESFIIGSFKYTTLFGEEALVLRCHSSSPQVSTHSLLLQQSNLGDVYLVNVDLRWISYSPVNLSLLASKTTTLHKLLRYIKQTQIHMLNEWKSTRELPSRFLMGIQDDLEKMPGGSMTIVQALYHTVVTGHCFPPVKEWLVETLAERGHKRWDKAVTSGLERLRTLVHEHMLPALERCGLILSRLLGLARFHESGEPIGFTSAEISRLIDILSSLTLVCHRILLCVMEELELFWTFSSWLRLQIDLLATSNPTEEISEKEALMDNSKVLRYIQDYLLSSPLGLYFDQVSKADWTHDWDHVEDGSSLLEMLDKQLKRQESGLPYMKALPRPEFLVDYLSKRAEGIFKNISEAQKRSVRFDNKPVKIALDGGDIAKYDMRTVPVKKDNGLDALNFSALTSRAQESDIYIFRTDIKIINGVSNIRSTEVCGLSLGAGTIQDFKFLNDDLLLILWYPEGNPPVLLRLLYQSPNLAYFSYQPGTHPVTTQLTPELFSTLKFPNDGDFRPAQMEVREASDTRGEIPARVCLLGDDSVSYKAFALPGDDTDAAREGDGA</sequence>
<keyword evidence="2" id="KW-0132">Cell division</keyword>
<evidence type="ECO:0000313" key="8">
    <source>
        <dbReference type="EMBL" id="KAJ9154961.1"/>
    </source>
</evidence>
<dbReference type="AlphaFoldDB" id="A0AA38VIP7"/>
<dbReference type="InterPro" id="IPR024790">
    <property type="entry name" value="APC4_long_dom"/>
</dbReference>
<dbReference type="Gene3D" id="2.130.10.10">
    <property type="entry name" value="YVTN repeat-like/Quinoprotein amine dehydrogenase"/>
    <property type="match status" value="1"/>
</dbReference>
<evidence type="ECO:0000259" key="7">
    <source>
        <dbReference type="Pfam" id="PF12896"/>
    </source>
</evidence>
<feature type="domain" description="Anaphase-promoting complex subunit 4 long" evidence="7">
    <location>
        <begin position="267"/>
        <end position="469"/>
    </location>
</feature>
<dbReference type="GO" id="GO:0051301">
    <property type="term" value="P:cell division"/>
    <property type="evidence" value="ECO:0007669"/>
    <property type="project" value="UniProtKB-KW"/>
</dbReference>
<dbReference type="GO" id="GO:0031145">
    <property type="term" value="P:anaphase-promoting complex-dependent catabolic process"/>
    <property type="evidence" value="ECO:0007669"/>
    <property type="project" value="InterPro"/>
</dbReference>
<evidence type="ECO:0000256" key="5">
    <source>
        <dbReference type="ARBA" id="ARBA00023306"/>
    </source>
</evidence>
<dbReference type="GO" id="GO:0005680">
    <property type="term" value="C:anaphase-promoting complex"/>
    <property type="evidence" value="ECO:0007669"/>
    <property type="project" value="InterPro"/>
</dbReference>
<keyword evidence="5" id="KW-0131">Cell cycle</keyword>
<evidence type="ECO:0000259" key="6">
    <source>
        <dbReference type="Pfam" id="PF12894"/>
    </source>
</evidence>
<feature type="domain" description="Anaphase-promoting complex subunit 4-like WD40" evidence="6">
    <location>
        <begin position="28"/>
        <end position="114"/>
    </location>
</feature>
<dbReference type="Pfam" id="PF12894">
    <property type="entry name" value="ANAPC4_WD40"/>
    <property type="match status" value="1"/>
</dbReference>
<organism evidence="8 9">
    <name type="scientific">Pleurostoma richardsiae</name>
    <dbReference type="NCBI Taxonomy" id="41990"/>
    <lineage>
        <taxon>Eukaryota</taxon>
        <taxon>Fungi</taxon>
        <taxon>Dikarya</taxon>
        <taxon>Ascomycota</taxon>
        <taxon>Pezizomycotina</taxon>
        <taxon>Sordariomycetes</taxon>
        <taxon>Sordariomycetidae</taxon>
        <taxon>Calosphaeriales</taxon>
        <taxon>Pleurostomataceae</taxon>
        <taxon>Pleurostoma</taxon>
    </lineage>
</organism>
<dbReference type="Proteomes" id="UP001174694">
    <property type="component" value="Unassembled WGS sequence"/>
</dbReference>
<reference evidence="8" key="1">
    <citation type="submission" date="2022-07" db="EMBL/GenBank/DDBJ databases">
        <title>Fungi with potential for degradation of polypropylene.</title>
        <authorList>
            <person name="Gostincar C."/>
        </authorList>
    </citation>
    <scope>NUCLEOTIDE SEQUENCE</scope>
    <source>
        <strain evidence="8">EXF-13308</strain>
    </source>
</reference>
<evidence type="ECO:0000256" key="2">
    <source>
        <dbReference type="ARBA" id="ARBA00022618"/>
    </source>
</evidence>